<protein>
    <recommendedName>
        <fullName evidence="4">Lipoprotein</fullName>
    </recommendedName>
</protein>
<sequence>MLKKFSLLFCLVCSTAALTSCGGGDVGGGVGEFTTVTATASAKTNPFESDILTANSCSATGVSSGGTVQTDNVDVNFVSTAQFSSGRLLDLSISKITIRYTPAPGGTVPAPALADSFVSYSQPVPPNTSVTIPVPVLSRDQKLLLLNRSTQAMPLCTGTTFRYYVDIIFEVSEVGGNGDVKAVTAKTTLDVADSI</sequence>
<dbReference type="PROSITE" id="PS51257">
    <property type="entry name" value="PROKAR_LIPOPROTEIN"/>
    <property type="match status" value="1"/>
</dbReference>
<gene>
    <name evidence="2" type="ORF">KP004_12375</name>
</gene>
<evidence type="ECO:0000313" key="2">
    <source>
        <dbReference type="EMBL" id="QWV92019.1"/>
    </source>
</evidence>
<reference evidence="2 3" key="1">
    <citation type="submission" date="2021-06" db="EMBL/GenBank/DDBJ databases">
        <title>Gemonas diversity in paddy soil.</title>
        <authorList>
            <person name="Liu G."/>
        </authorList>
    </citation>
    <scope>NUCLEOTIDE SEQUENCE [LARGE SCALE GENOMIC DNA]</scope>
    <source>
        <strain evidence="2 3">RG10</strain>
    </source>
</reference>
<dbReference type="EMBL" id="CP076723">
    <property type="protein sequence ID" value="QWV92019.1"/>
    <property type="molecule type" value="Genomic_DNA"/>
</dbReference>
<proteinExistence type="predicted"/>
<keyword evidence="3" id="KW-1185">Reference proteome</keyword>
<evidence type="ECO:0000313" key="3">
    <source>
        <dbReference type="Proteomes" id="UP000683557"/>
    </source>
</evidence>
<feature type="chain" id="PRO_5046405642" description="Lipoprotein" evidence="1">
    <location>
        <begin position="20"/>
        <end position="195"/>
    </location>
</feature>
<dbReference type="Proteomes" id="UP000683557">
    <property type="component" value="Chromosome"/>
</dbReference>
<feature type="signal peptide" evidence="1">
    <location>
        <begin position="1"/>
        <end position="19"/>
    </location>
</feature>
<evidence type="ECO:0000256" key="1">
    <source>
        <dbReference type="SAM" id="SignalP"/>
    </source>
</evidence>
<dbReference type="RefSeq" id="WP_216798843.1">
    <property type="nucleotide sequence ID" value="NZ_CP076723.1"/>
</dbReference>
<evidence type="ECO:0008006" key="4">
    <source>
        <dbReference type="Google" id="ProtNLM"/>
    </source>
</evidence>
<name>A0ABX8J5P0_9BACT</name>
<keyword evidence="1" id="KW-0732">Signal</keyword>
<organism evidence="2 3">
    <name type="scientific">Geomonas oryzisoli</name>
    <dbReference type="NCBI Taxonomy" id="2847992"/>
    <lineage>
        <taxon>Bacteria</taxon>
        <taxon>Pseudomonadati</taxon>
        <taxon>Thermodesulfobacteriota</taxon>
        <taxon>Desulfuromonadia</taxon>
        <taxon>Geobacterales</taxon>
        <taxon>Geobacteraceae</taxon>
        <taxon>Geomonas</taxon>
    </lineage>
</organism>
<accession>A0ABX8J5P0</accession>